<reference evidence="2 3" key="1">
    <citation type="journal article" date="2024" name="Nat. Commun.">
        <title>Phylogenomics reveals the evolutionary origins of lichenization in chlorophyte algae.</title>
        <authorList>
            <person name="Puginier C."/>
            <person name="Libourel C."/>
            <person name="Otte J."/>
            <person name="Skaloud P."/>
            <person name="Haon M."/>
            <person name="Grisel S."/>
            <person name="Petersen M."/>
            <person name="Berrin J.G."/>
            <person name="Delaux P.M."/>
            <person name="Dal Grande F."/>
            <person name="Keller J."/>
        </authorList>
    </citation>
    <scope>NUCLEOTIDE SEQUENCE [LARGE SCALE GENOMIC DNA]</scope>
    <source>
        <strain evidence="2 3">SAG 2145</strain>
    </source>
</reference>
<evidence type="ECO:0000256" key="1">
    <source>
        <dbReference type="SAM" id="MobiDB-lite"/>
    </source>
</evidence>
<keyword evidence="3" id="KW-1185">Reference proteome</keyword>
<gene>
    <name evidence="2" type="ORF">WJX74_007672</name>
</gene>
<proteinExistence type="predicted"/>
<accession>A0AAW1RM29</accession>
<evidence type="ECO:0000313" key="3">
    <source>
        <dbReference type="Proteomes" id="UP001438707"/>
    </source>
</evidence>
<feature type="region of interest" description="Disordered" evidence="1">
    <location>
        <begin position="1"/>
        <end position="20"/>
    </location>
</feature>
<comment type="caution">
    <text evidence="2">The sequence shown here is derived from an EMBL/GenBank/DDBJ whole genome shotgun (WGS) entry which is preliminary data.</text>
</comment>
<evidence type="ECO:0000313" key="2">
    <source>
        <dbReference type="EMBL" id="KAK9834693.1"/>
    </source>
</evidence>
<sequence>MLRELQPRRNEACRDLGKNPPGSKDTLFDAYLWAMERVGDYHFHLMDPSVNQWDAWADTAFWQARMGGLAANCRIYCSQGSTLNRILKASQKHPVVLKFETWLLGQLISNQQGESETATDQTMDLVAQVTHPHQVTRKWDAANCNLAMGLRGGKQINQQEPIAVMGCKRDRFEWLLGETHGCMPPERLEMRWTNTFFSQDMDLSREDQQQSNEQQVAAGQPEVSLYSGHAHSLLWPEKITNERLIGRKVVRHADPSLCTPGIQSRLLFMRTHVLGQVAGWLWAGIKGRGSALRAPMHWKLSLQQQVYSNENPAPMLASQGHPAFGQDKNLFVEGRGQAATQDNLMLMKHFFPASMFCCDPCGFREGLRLTGGAGPGQP</sequence>
<protein>
    <submittedName>
        <fullName evidence="2">Uncharacterized protein</fullName>
    </submittedName>
</protein>
<feature type="compositionally biased region" description="Basic and acidic residues" evidence="1">
    <location>
        <begin position="1"/>
        <end position="17"/>
    </location>
</feature>
<name>A0AAW1RM29_9CHLO</name>
<dbReference type="AlphaFoldDB" id="A0AAW1RM29"/>
<organism evidence="2 3">
    <name type="scientific">Apatococcus lobatus</name>
    <dbReference type="NCBI Taxonomy" id="904363"/>
    <lineage>
        <taxon>Eukaryota</taxon>
        <taxon>Viridiplantae</taxon>
        <taxon>Chlorophyta</taxon>
        <taxon>core chlorophytes</taxon>
        <taxon>Trebouxiophyceae</taxon>
        <taxon>Chlorellales</taxon>
        <taxon>Chlorellaceae</taxon>
        <taxon>Apatococcus</taxon>
    </lineage>
</organism>
<dbReference type="EMBL" id="JALJOS010000009">
    <property type="protein sequence ID" value="KAK9834693.1"/>
    <property type="molecule type" value="Genomic_DNA"/>
</dbReference>
<dbReference type="Proteomes" id="UP001438707">
    <property type="component" value="Unassembled WGS sequence"/>
</dbReference>